<accession>A0AAD9QI54</accession>
<comment type="caution">
    <text evidence="1">The sequence shown here is derived from an EMBL/GenBank/DDBJ whole genome shotgun (WGS) entry which is preliminary data.</text>
</comment>
<sequence>MEMSLVPINGVPANTSTSRFSTTKPSNENSRFARVNDRRVSPTPVCLVCRLRLASATSSPLSVKLLRGSAFVFLPHMKPSARNGAKLLSSDKVYGSLKEDLDVNSTVLCHHASSLMGKSNTQDGDSGKKAHR</sequence>
<reference evidence="1" key="2">
    <citation type="journal article" date="2023" name="Science">
        <title>Genomic signatures of disease resistance in endangered staghorn corals.</title>
        <authorList>
            <person name="Vollmer S.V."/>
            <person name="Selwyn J.D."/>
            <person name="Despard B.A."/>
            <person name="Roesel C.L."/>
        </authorList>
    </citation>
    <scope>NUCLEOTIDE SEQUENCE</scope>
    <source>
        <strain evidence="1">K2</strain>
    </source>
</reference>
<proteinExistence type="predicted"/>
<keyword evidence="2" id="KW-1185">Reference proteome</keyword>
<dbReference type="Proteomes" id="UP001249851">
    <property type="component" value="Unassembled WGS sequence"/>
</dbReference>
<gene>
    <name evidence="1" type="ORF">P5673_015042</name>
</gene>
<protein>
    <submittedName>
        <fullName evidence="1">Uncharacterized protein</fullName>
    </submittedName>
</protein>
<name>A0AAD9QI54_ACRCE</name>
<evidence type="ECO:0000313" key="1">
    <source>
        <dbReference type="EMBL" id="KAK2561687.1"/>
    </source>
</evidence>
<evidence type="ECO:0000313" key="2">
    <source>
        <dbReference type="Proteomes" id="UP001249851"/>
    </source>
</evidence>
<feature type="non-terminal residue" evidence="1">
    <location>
        <position position="1"/>
    </location>
</feature>
<dbReference type="AlphaFoldDB" id="A0AAD9QI54"/>
<dbReference type="EMBL" id="JARQWQ010000031">
    <property type="protein sequence ID" value="KAK2561687.1"/>
    <property type="molecule type" value="Genomic_DNA"/>
</dbReference>
<reference evidence="1" key="1">
    <citation type="journal article" date="2023" name="G3 (Bethesda)">
        <title>Whole genome assembly and annotation of the endangered Caribbean coral Acropora cervicornis.</title>
        <authorList>
            <person name="Selwyn J.D."/>
            <person name="Vollmer S.V."/>
        </authorList>
    </citation>
    <scope>NUCLEOTIDE SEQUENCE</scope>
    <source>
        <strain evidence="1">K2</strain>
    </source>
</reference>
<organism evidence="1 2">
    <name type="scientific">Acropora cervicornis</name>
    <name type="common">Staghorn coral</name>
    <dbReference type="NCBI Taxonomy" id="6130"/>
    <lineage>
        <taxon>Eukaryota</taxon>
        <taxon>Metazoa</taxon>
        <taxon>Cnidaria</taxon>
        <taxon>Anthozoa</taxon>
        <taxon>Hexacorallia</taxon>
        <taxon>Scleractinia</taxon>
        <taxon>Astrocoeniina</taxon>
        <taxon>Acroporidae</taxon>
        <taxon>Acropora</taxon>
    </lineage>
</organism>